<evidence type="ECO:0000313" key="2">
    <source>
        <dbReference type="Proteomes" id="UP000531251"/>
    </source>
</evidence>
<accession>A0A7X5XYF5</accession>
<dbReference type="AlphaFoldDB" id="A0A7X5XYF5"/>
<dbReference type="RefSeq" id="WP_241213244.1">
    <property type="nucleotide sequence ID" value="NZ_BAAADY010000006.1"/>
</dbReference>
<dbReference type="EMBL" id="JAATJB010000005">
    <property type="protein sequence ID" value="NJB97679.1"/>
    <property type="molecule type" value="Genomic_DNA"/>
</dbReference>
<organism evidence="1 2">
    <name type="scientific">Sphingomonas trueperi</name>
    <dbReference type="NCBI Taxonomy" id="53317"/>
    <lineage>
        <taxon>Bacteria</taxon>
        <taxon>Pseudomonadati</taxon>
        <taxon>Pseudomonadota</taxon>
        <taxon>Alphaproteobacteria</taxon>
        <taxon>Sphingomonadales</taxon>
        <taxon>Sphingomonadaceae</taxon>
        <taxon>Sphingomonas</taxon>
    </lineage>
</organism>
<reference evidence="1 2" key="1">
    <citation type="submission" date="2020-03" db="EMBL/GenBank/DDBJ databases">
        <title>Genomic Encyclopedia of Type Strains, Phase IV (KMG-IV): sequencing the most valuable type-strain genomes for metagenomic binning, comparative biology and taxonomic classification.</title>
        <authorList>
            <person name="Goeker M."/>
        </authorList>
    </citation>
    <scope>NUCLEOTIDE SEQUENCE [LARGE SCALE GENOMIC DNA]</scope>
    <source>
        <strain evidence="1 2">DSM 7225</strain>
    </source>
</reference>
<proteinExistence type="predicted"/>
<sequence>MVLNVLVILMVREASLRSLLAARLALSGIDVVSMEQVDAGRIARLGGAAPVLVADAAATEDHPGGLAALAADPLWHRLIILGGDEAVTAPHLHHVTAEEPATAIAALLRDGGAVH</sequence>
<evidence type="ECO:0000313" key="1">
    <source>
        <dbReference type="EMBL" id="NJB97679.1"/>
    </source>
</evidence>
<name>A0A7X5XYF5_9SPHN</name>
<comment type="caution">
    <text evidence="1">The sequence shown here is derived from an EMBL/GenBank/DDBJ whole genome shotgun (WGS) entry which is preliminary data.</text>
</comment>
<keyword evidence="2" id="KW-1185">Reference proteome</keyword>
<protein>
    <submittedName>
        <fullName evidence="1">Putative membrane GTPase involved in stress response</fullName>
    </submittedName>
</protein>
<gene>
    <name evidence="1" type="ORF">GGR89_001994</name>
</gene>
<dbReference type="Proteomes" id="UP000531251">
    <property type="component" value="Unassembled WGS sequence"/>
</dbReference>